<name>A0A267DGX2_9PLAT</name>
<dbReference type="InterPro" id="IPR000690">
    <property type="entry name" value="Matrin/U1-C_Znf_C2H2"/>
</dbReference>
<dbReference type="EMBL" id="NIVC01004126">
    <property type="protein sequence ID" value="PAA48511.1"/>
    <property type="molecule type" value="Genomic_DNA"/>
</dbReference>
<feature type="region of interest" description="Disordered" evidence="9">
    <location>
        <begin position="96"/>
        <end position="128"/>
    </location>
</feature>
<gene>
    <name evidence="11" type="ORF">BOX15_Mlig006261g1</name>
</gene>
<dbReference type="InterPro" id="IPR036236">
    <property type="entry name" value="Znf_C2H2_sf"/>
</dbReference>
<proteinExistence type="predicted"/>
<dbReference type="InterPro" id="IPR003604">
    <property type="entry name" value="Matrin/U1-like-C_Znf_C2H2"/>
</dbReference>
<dbReference type="PANTHER" id="PTHR31148">
    <property type="entry name" value="U1 SMALL NUCLEAR RIBONUCLEOPROTEIN C"/>
    <property type="match status" value="1"/>
</dbReference>
<evidence type="ECO:0000256" key="8">
    <source>
        <dbReference type="ARBA" id="ARBA00046357"/>
    </source>
</evidence>
<dbReference type="SMART" id="SM00451">
    <property type="entry name" value="ZnF_U1"/>
    <property type="match status" value="1"/>
</dbReference>
<evidence type="ECO:0000256" key="9">
    <source>
        <dbReference type="SAM" id="MobiDB-lite"/>
    </source>
</evidence>
<feature type="domain" description="Matrin-type" evidence="10">
    <location>
        <begin position="1"/>
        <end position="32"/>
    </location>
</feature>
<keyword evidence="4" id="KW-0862">Zinc</keyword>
<dbReference type="InterPro" id="IPR013085">
    <property type="entry name" value="U1-CZ_Znf_C2H2"/>
</dbReference>
<dbReference type="InterPro" id="IPR017340">
    <property type="entry name" value="U1_snRNP-C"/>
</dbReference>
<evidence type="ECO:0000256" key="7">
    <source>
        <dbReference type="ARBA" id="ARBA00023274"/>
    </source>
</evidence>
<keyword evidence="6" id="KW-0539">Nucleus</keyword>
<dbReference type="Pfam" id="PF06220">
    <property type="entry name" value="zf-U1"/>
    <property type="match status" value="1"/>
</dbReference>
<comment type="subcellular location">
    <subcellularLocation>
        <location evidence="1">Nucleus</location>
    </subcellularLocation>
</comment>
<keyword evidence="12" id="KW-1185">Reference proteome</keyword>
<dbReference type="Gene3D" id="3.30.160.60">
    <property type="entry name" value="Classic Zinc Finger"/>
    <property type="match status" value="1"/>
</dbReference>
<reference evidence="11 12" key="1">
    <citation type="submission" date="2017-06" db="EMBL/GenBank/DDBJ databases">
        <title>A platform for efficient transgenesis in Macrostomum lignano, a flatworm model organism for stem cell research.</title>
        <authorList>
            <person name="Berezikov E."/>
        </authorList>
    </citation>
    <scope>NUCLEOTIDE SEQUENCE [LARGE SCALE GENOMIC DNA]</scope>
    <source>
        <strain evidence="11">DV1</strain>
        <tissue evidence="11">Whole organism</tissue>
    </source>
</reference>
<dbReference type="GO" id="GO:0005685">
    <property type="term" value="C:U1 snRNP"/>
    <property type="evidence" value="ECO:0007669"/>
    <property type="project" value="InterPro"/>
</dbReference>
<evidence type="ECO:0000256" key="5">
    <source>
        <dbReference type="ARBA" id="ARBA00022884"/>
    </source>
</evidence>
<keyword evidence="7" id="KW-0687">Ribonucleoprotein</keyword>
<dbReference type="GO" id="GO:0000395">
    <property type="term" value="P:mRNA 5'-splice site recognition"/>
    <property type="evidence" value="ECO:0007669"/>
    <property type="project" value="InterPro"/>
</dbReference>
<dbReference type="GO" id="GO:0008270">
    <property type="term" value="F:zinc ion binding"/>
    <property type="evidence" value="ECO:0007669"/>
    <property type="project" value="UniProtKB-KW"/>
</dbReference>
<evidence type="ECO:0000256" key="3">
    <source>
        <dbReference type="ARBA" id="ARBA00022771"/>
    </source>
</evidence>
<keyword evidence="3" id="KW-0863">Zinc-finger</keyword>
<dbReference type="PROSITE" id="PS50171">
    <property type="entry name" value="ZF_MATRIN"/>
    <property type="match status" value="1"/>
</dbReference>
<dbReference type="AlphaFoldDB" id="A0A267DGX2"/>
<evidence type="ECO:0000259" key="10">
    <source>
        <dbReference type="PROSITE" id="PS50171"/>
    </source>
</evidence>
<dbReference type="STRING" id="282301.A0A267DGX2"/>
<comment type="subunit">
    <text evidence="8">Component of the U1 snRNP. The U1 snRNP is composed of the U1 snRNA and the 7 core Sm proteins SNRPB, SNRPD1, SNRPD2, SNRPD3, SNRPE, SNRPF and SNRPG that assemble in a heptameric protein ring on the Sm site of the small nuclear RNA to form the core snRNP, and at least 3 U1 snRNP-specific proteins SNRNP70/U1-70K, SNRPA/U1-A and SNRPC/U1-C. SNRPC/U1-C interacts with U1 snRNA and the 5' splice-site region of the pre-mRNA. Interacts (via N-terminus) with TIA1 (via C-terminus); thereby promoting spliceosomal U1 snRNP recruitment to 5' splice sites.</text>
</comment>
<evidence type="ECO:0000313" key="11">
    <source>
        <dbReference type="EMBL" id="PAA48511.1"/>
    </source>
</evidence>
<dbReference type="Proteomes" id="UP000215902">
    <property type="component" value="Unassembled WGS sequence"/>
</dbReference>
<dbReference type="PANTHER" id="PTHR31148:SF1">
    <property type="entry name" value="U1 SMALL NUCLEAR RIBONUCLEOPROTEIN C"/>
    <property type="match status" value="1"/>
</dbReference>
<accession>A0A267DGX2</accession>
<dbReference type="OrthoDB" id="76567at2759"/>
<evidence type="ECO:0000256" key="4">
    <source>
        <dbReference type="ARBA" id="ARBA00022833"/>
    </source>
</evidence>
<evidence type="ECO:0000256" key="6">
    <source>
        <dbReference type="ARBA" id="ARBA00023242"/>
    </source>
</evidence>
<protein>
    <recommendedName>
        <fullName evidence="10">Matrin-type domain-containing protein</fullName>
    </recommendedName>
</protein>
<dbReference type="SUPFAM" id="SSF57667">
    <property type="entry name" value="beta-beta-alpha zinc fingers"/>
    <property type="match status" value="1"/>
</dbReference>
<dbReference type="GO" id="GO:0030627">
    <property type="term" value="F:pre-mRNA 5'-splice site binding"/>
    <property type="evidence" value="ECO:0007669"/>
    <property type="project" value="InterPro"/>
</dbReference>
<evidence type="ECO:0000313" key="12">
    <source>
        <dbReference type="Proteomes" id="UP000215902"/>
    </source>
</evidence>
<comment type="caution">
    <text evidence="11">The sequence shown here is derived from an EMBL/GenBank/DDBJ whole genome shotgun (WGS) entry which is preliminary data.</text>
</comment>
<evidence type="ECO:0000256" key="1">
    <source>
        <dbReference type="ARBA" id="ARBA00004123"/>
    </source>
</evidence>
<keyword evidence="5" id="KW-0694">RNA-binding</keyword>
<evidence type="ECO:0000256" key="2">
    <source>
        <dbReference type="ARBA" id="ARBA00022723"/>
    </source>
</evidence>
<keyword evidence="2" id="KW-0479">Metal-binding</keyword>
<feature type="non-terminal residue" evidence="11">
    <location>
        <position position="1"/>
    </location>
</feature>
<sequence length="195" mass="22044">YCDYCDTFLTHDSRSVRKTHCSGRHHRDAVRMYYQKWLEEQVQKLVDNTTARSSPALPGLAAARPCPCRRRRLPLPDSTRLRRRCRRRRCLRCARRPASRGDDPPPVSLGHHQQPPHHHPYGAGPPPASAVARRRLRLAWPVAASAALGDTGCRPCWGRPGASRPGTARWAAACRLTHALMAQIEKEFASLYFVQ</sequence>
<organism evidence="11 12">
    <name type="scientific">Macrostomum lignano</name>
    <dbReference type="NCBI Taxonomy" id="282301"/>
    <lineage>
        <taxon>Eukaryota</taxon>
        <taxon>Metazoa</taxon>
        <taxon>Spiralia</taxon>
        <taxon>Lophotrochozoa</taxon>
        <taxon>Platyhelminthes</taxon>
        <taxon>Rhabditophora</taxon>
        <taxon>Macrostomorpha</taxon>
        <taxon>Macrostomida</taxon>
        <taxon>Macrostomidae</taxon>
        <taxon>Macrostomum</taxon>
    </lineage>
</organism>